<feature type="region of interest" description="Disordered" evidence="1">
    <location>
        <begin position="397"/>
        <end position="427"/>
    </location>
</feature>
<dbReference type="EMBL" id="CP078145">
    <property type="protein sequence ID" value="QXN89180.1"/>
    <property type="molecule type" value="Genomic_DNA"/>
</dbReference>
<gene>
    <name evidence="3" type="ORF">KV110_27010</name>
</gene>
<dbReference type="RefSeq" id="WP_218470058.1">
    <property type="nucleotide sequence ID" value="NZ_BAABJN010000003.1"/>
</dbReference>
<keyword evidence="4" id="KW-1185">Reference proteome</keyword>
<feature type="compositionally biased region" description="Basic and acidic residues" evidence="1">
    <location>
        <begin position="500"/>
        <end position="510"/>
    </location>
</feature>
<accession>A0ABX8RLL6</accession>
<dbReference type="Pfam" id="PF23275">
    <property type="entry name" value="TPR_23"/>
    <property type="match status" value="1"/>
</dbReference>
<evidence type="ECO:0000256" key="1">
    <source>
        <dbReference type="SAM" id="MobiDB-lite"/>
    </source>
</evidence>
<feature type="compositionally biased region" description="Polar residues" evidence="1">
    <location>
        <begin position="397"/>
        <end position="408"/>
    </location>
</feature>
<dbReference type="InterPro" id="IPR057037">
    <property type="entry name" value="TPR_rep_actino"/>
</dbReference>
<feature type="domain" description="TPR repeat" evidence="2">
    <location>
        <begin position="210"/>
        <end position="466"/>
    </location>
</feature>
<reference evidence="3 4" key="1">
    <citation type="submission" date="2021-07" db="EMBL/GenBank/DDBJ databases">
        <title>Whole Genome Sequence of Nocardia Iowensis.</title>
        <authorList>
            <person name="Lamm A."/>
            <person name="Collins-Fairclough A.M."/>
            <person name="Bunk B."/>
            <person name="Sproer C."/>
        </authorList>
    </citation>
    <scope>NUCLEOTIDE SEQUENCE [LARGE SCALE GENOMIC DNA]</scope>
    <source>
        <strain evidence="3 4">NRRL 5646</strain>
    </source>
</reference>
<evidence type="ECO:0000313" key="4">
    <source>
        <dbReference type="Proteomes" id="UP000694257"/>
    </source>
</evidence>
<feature type="region of interest" description="Disordered" evidence="1">
    <location>
        <begin position="491"/>
        <end position="510"/>
    </location>
</feature>
<proteinExistence type="predicted"/>
<protein>
    <recommendedName>
        <fullName evidence="2">TPR repeat domain-containing protein</fullName>
    </recommendedName>
</protein>
<evidence type="ECO:0000259" key="2">
    <source>
        <dbReference type="Pfam" id="PF23275"/>
    </source>
</evidence>
<evidence type="ECO:0000313" key="3">
    <source>
        <dbReference type="EMBL" id="QXN89180.1"/>
    </source>
</evidence>
<name>A0ABX8RLL6_NOCIO</name>
<sequence length="820" mass="89627">MLSPGDVERWDLGALATWVAQLGASRTAMMERLDFARSHFDGVRQDWQGVAYEAAYNRIGQDHEQGKKLAYEVDELVDLATKGASTVAAHHAALLARLNDARAAQLFVDDAWKVLDKEGVDAEVIRAHQESINGAYFPFRDAVENLAKQIGDQALEIRSAGDLLGSSLDVADADNQAARFGSQDGKALSEAARTRDTAMLDQIASDMPEHVLSPEELRRLAAGEEVSTVPASVQDYYKALYQEAGKEGVLALNERLAAREQAGDPVAAMKRDNLANSLMVVSNERIGSGDKKGSYADLPAGLRELVSGRYEERDDTVIDGQVPVREQMLQQAALAELLTQANPGYEPGQTMGIELGRQSASLAEYVEHGKSDWDGYPPGFNTGDLDKVEDASRQFLESSTRNTESSYALLTGKDPSTRQDIPGDLSFGAGEERYDPEPFDRDKFAASIFQHEWSDDGKTAAGLYEWIADGTDKPGQEGVLAKQALAELPDVFAPEEKDDDSGRPKLKEGENGTIFEDNAKAFVTNPKLADGLSHVLANNMETFVNPLTRDTGILDDPMLQGDQHNVRFEQLDADRLLFLSSQSEGGRFNLEFARQTYEADMLQRAVTEVGGDPQKWLGINAPHLADLDGRVTYASVNALTYQAENASEDAFNEKQNTYEMRQKVGDIVKSLTLDNLEVPGRTPVSVIGNQVLEVAKDAGYDAAMEKFNPEPEKEYPVYPNPSQATGEANQQIIQQLFTTLHANGQLPPEFVGSDGKPLDVAPFIGTPREPTLNQFLSDRNLLTFTDSYADDHAFTSLVGTAQRPGDLTYLVTGKPPEPAK</sequence>
<dbReference type="Proteomes" id="UP000694257">
    <property type="component" value="Chromosome"/>
</dbReference>
<organism evidence="3 4">
    <name type="scientific">Nocardia iowensis</name>
    <dbReference type="NCBI Taxonomy" id="204891"/>
    <lineage>
        <taxon>Bacteria</taxon>
        <taxon>Bacillati</taxon>
        <taxon>Actinomycetota</taxon>
        <taxon>Actinomycetes</taxon>
        <taxon>Mycobacteriales</taxon>
        <taxon>Nocardiaceae</taxon>
        <taxon>Nocardia</taxon>
    </lineage>
</organism>